<dbReference type="SMART" id="SM00065">
    <property type="entry name" value="GAF"/>
    <property type="match status" value="1"/>
</dbReference>
<organism evidence="4 5">
    <name type="scientific">Rhodocytophaga rosea</name>
    <dbReference type="NCBI Taxonomy" id="2704465"/>
    <lineage>
        <taxon>Bacteria</taxon>
        <taxon>Pseudomonadati</taxon>
        <taxon>Bacteroidota</taxon>
        <taxon>Cytophagia</taxon>
        <taxon>Cytophagales</taxon>
        <taxon>Rhodocytophagaceae</taxon>
        <taxon>Rhodocytophaga</taxon>
    </lineage>
</organism>
<feature type="transmembrane region" description="Helical" evidence="2">
    <location>
        <begin position="72"/>
        <end position="96"/>
    </location>
</feature>
<dbReference type="SMART" id="SM00091">
    <property type="entry name" value="PAS"/>
    <property type="match status" value="1"/>
</dbReference>
<dbReference type="NCBIfam" id="TIGR00229">
    <property type="entry name" value="sensory_box"/>
    <property type="match status" value="1"/>
</dbReference>
<protein>
    <submittedName>
        <fullName evidence="4">PAS domain S-box protein</fullName>
    </submittedName>
</protein>
<keyword evidence="2" id="KW-0472">Membrane</keyword>
<evidence type="ECO:0000256" key="2">
    <source>
        <dbReference type="SAM" id="Phobius"/>
    </source>
</evidence>
<dbReference type="Pfam" id="PF00989">
    <property type="entry name" value="PAS"/>
    <property type="match status" value="1"/>
</dbReference>
<feature type="transmembrane region" description="Helical" evidence="2">
    <location>
        <begin position="169"/>
        <end position="188"/>
    </location>
</feature>
<feature type="coiled-coil region" evidence="1">
    <location>
        <begin position="404"/>
        <end position="480"/>
    </location>
</feature>
<evidence type="ECO:0000259" key="3">
    <source>
        <dbReference type="PROSITE" id="PS50112"/>
    </source>
</evidence>
<feature type="coiled-coil region" evidence="1">
    <location>
        <begin position="606"/>
        <end position="640"/>
    </location>
</feature>
<gene>
    <name evidence="4" type="ORF">GXP67_25570</name>
</gene>
<dbReference type="RefSeq" id="WP_162445757.1">
    <property type="nucleotide sequence ID" value="NZ_CP048222.1"/>
</dbReference>
<dbReference type="InterPro" id="IPR013767">
    <property type="entry name" value="PAS_fold"/>
</dbReference>
<feature type="transmembrane region" description="Helical" evidence="2">
    <location>
        <begin position="134"/>
        <end position="157"/>
    </location>
</feature>
<dbReference type="AlphaFoldDB" id="A0A6C0GQ85"/>
<dbReference type="Gene3D" id="3.30.450.20">
    <property type="entry name" value="PAS domain"/>
    <property type="match status" value="1"/>
</dbReference>
<dbReference type="CDD" id="cd00130">
    <property type="entry name" value="PAS"/>
    <property type="match status" value="1"/>
</dbReference>
<evidence type="ECO:0000313" key="5">
    <source>
        <dbReference type="Proteomes" id="UP000480178"/>
    </source>
</evidence>
<sequence>MGNVFTLSFYFDLGVATATSRYTQEKIRSANRLALTISSICLLCGIFACISSSKLGVLLMCVSVIYASLPLLHLLGVSTLMRLCSAVVLPLTIYVVHSSIATSVQMPLPGFTLIQLAALPFPWILFSYKEKSKLLPVVVMVVSLLFLAQQPVNILGISMDKSLLLSAGFNYFTYGVAIVLLCTGLFMLQRENLIFQAQSQQMASSMQGQEAAFKETQDKLNTYITEIEQSQQANQQRQWASDGIALFAEILRRQDTTDLYDTLIGQLVKYLKANQGGLFLIKEEEGNSFLELKACYAYDRKKYHKKQIQIGEGLLGQCMLEQDIIHLTEIPNDYINITSGLGKANPTTILILPLKSNESMEGIIELASFRIFESFEIEFLEKLCESIASSVGSVKIHQRTRELLDQFQMQSEEMHAQKEEMRQNIEELEATQEEMRRIQERLQRKDEESQQMVAELTGIRNELETQLTEKLSEAEGQKARMEVFLKTATDAILFMDDQACITACNAATETMFSYKAVDLTGKSIAQLLQLPAEANLIQHLQENIKTKRSNWIEYNGKNKMYGSIIPVELCLTEGQVNEETIFVMMIRDISKRKKTDNEAQKTIGKFQELQKAMQESLQKMNALKVQLKEKEDLLALKEEEIKTLKN</sequence>
<dbReference type="Pfam" id="PF13185">
    <property type="entry name" value="GAF_2"/>
    <property type="match status" value="1"/>
</dbReference>
<keyword evidence="5" id="KW-1185">Reference proteome</keyword>
<dbReference type="InterPro" id="IPR000014">
    <property type="entry name" value="PAS"/>
</dbReference>
<reference evidence="4 5" key="1">
    <citation type="submission" date="2020-01" db="EMBL/GenBank/DDBJ databases">
        <authorList>
            <person name="Kim M.K."/>
        </authorList>
    </citation>
    <scope>NUCLEOTIDE SEQUENCE [LARGE SCALE GENOMIC DNA]</scope>
    <source>
        <strain evidence="4 5">172606-1</strain>
    </source>
</reference>
<evidence type="ECO:0000313" key="4">
    <source>
        <dbReference type="EMBL" id="QHT69773.1"/>
    </source>
</evidence>
<keyword evidence="1" id="KW-0175">Coiled coil</keyword>
<keyword evidence="2" id="KW-0812">Transmembrane</keyword>
<name>A0A6C0GQ85_9BACT</name>
<feature type="transmembrane region" description="Helical" evidence="2">
    <location>
        <begin position="33"/>
        <end position="66"/>
    </location>
</feature>
<dbReference type="InterPro" id="IPR003018">
    <property type="entry name" value="GAF"/>
</dbReference>
<dbReference type="PROSITE" id="PS50112">
    <property type="entry name" value="PAS"/>
    <property type="match status" value="1"/>
</dbReference>
<keyword evidence="2" id="KW-1133">Transmembrane helix</keyword>
<proteinExistence type="predicted"/>
<evidence type="ECO:0000256" key="1">
    <source>
        <dbReference type="SAM" id="Coils"/>
    </source>
</evidence>
<feature type="domain" description="PAS" evidence="3">
    <location>
        <begin position="477"/>
        <end position="547"/>
    </location>
</feature>
<dbReference type="SUPFAM" id="SSF55781">
    <property type="entry name" value="GAF domain-like"/>
    <property type="match status" value="1"/>
</dbReference>
<dbReference type="EMBL" id="CP048222">
    <property type="protein sequence ID" value="QHT69773.1"/>
    <property type="molecule type" value="Genomic_DNA"/>
</dbReference>
<dbReference type="SUPFAM" id="SSF55785">
    <property type="entry name" value="PYP-like sensor domain (PAS domain)"/>
    <property type="match status" value="1"/>
</dbReference>
<dbReference type="Gene3D" id="3.30.450.40">
    <property type="match status" value="1"/>
</dbReference>
<dbReference type="KEGG" id="rhoz:GXP67_25570"/>
<dbReference type="InterPro" id="IPR029016">
    <property type="entry name" value="GAF-like_dom_sf"/>
</dbReference>
<accession>A0A6C0GQ85</accession>
<dbReference type="GO" id="GO:0006355">
    <property type="term" value="P:regulation of DNA-templated transcription"/>
    <property type="evidence" value="ECO:0007669"/>
    <property type="project" value="InterPro"/>
</dbReference>
<dbReference type="Proteomes" id="UP000480178">
    <property type="component" value="Chromosome"/>
</dbReference>
<dbReference type="InterPro" id="IPR035965">
    <property type="entry name" value="PAS-like_dom_sf"/>
</dbReference>